<dbReference type="InterPro" id="IPR011429">
    <property type="entry name" value="Cyt_c_Planctomycete-type"/>
</dbReference>
<dbReference type="Pfam" id="PF07637">
    <property type="entry name" value="PSD5"/>
    <property type="match status" value="1"/>
</dbReference>
<dbReference type="Pfam" id="PF07624">
    <property type="entry name" value="PSD2"/>
    <property type="match status" value="1"/>
</dbReference>
<dbReference type="InterPro" id="IPR013043">
    <property type="entry name" value="DUF1595"/>
</dbReference>
<reference evidence="8 9" key="1">
    <citation type="submission" date="2019-02" db="EMBL/GenBank/DDBJ databases">
        <title>Deep-cultivation of Planctomycetes and their phenomic and genomic characterization uncovers novel biology.</title>
        <authorList>
            <person name="Wiegand S."/>
            <person name="Jogler M."/>
            <person name="Boedeker C."/>
            <person name="Pinto D."/>
            <person name="Vollmers J."/>
            <person name="Rivas-Marin E."/>
            <person name="Kohn T."/>
            <person name="Peeters S.H."/>
            <person name="Heuer A."/>
            <person name="Rast P."/>
            <person name="Oberbeckmann S."/>
            <person name="Bunk B."/>
            <person name="Jeske O."/>
            <person name="Meyerdierks A."/>
            <person name="Storesund J.E."/>
            <person name="Kallscheuer N."/>
            <person name="Luecker S."/>
            <person name="Lage O.M."/>
            <person name="Pohl T."/>
            <person name="Merkel B.J."/>
            <person name="Hornburger P."/>
            <person name="Mueller R.-W."/>
            <person name="Bruemmer F."/>
            <person name="Labrenz M."/>
            <person name="Spormann A.M."/>
            <person name="Op den Camp H."/>
            <person name="Overmann J."/>
            <person name="Amann R."/>
            <person name="Jetten M.S.M."/>
            <person name="Mascher T."/>
            <person name="Medema M.H."/>
            <person name="Devos D.P."/>
            <person name="Kaster A.-K."/>
            <person name="Ovreas L."/>
            <person name="Rohde M."/>
            <person name="Galperin M.Y."/>
            <person name="Jogler C."/>
        </authorList>
    </citation>
    <scope>NUCLEOTIDE SEQUENCE [LARGE SCALE GENOMIC DNA]</scope>
    <source>
        <strain evidence="8 9">K23_9</strain>
    </source>
</reference>
<name>A0A517NYF8_9BACT</name>
<dbReference type="SUPFAM" id="SSF46626">
    <property type="entry name" value="Cytochrome c"/>
    <property type="match status" value="1"/>
</dbReference>
<evidence type="ECO:0000259" key="6">
    <source>
        <dbReference type="Pfam" id="PF07635"/>
    </source>
</evidence>
<dbReference type="OrthoDB" id="175242at2"/>
<dbReference type="InterPro" id="IPR013042">
    <property type="entry name" value="DUF1592"/>
</dbReference>
<evidence type="ECO:0000259" key="2">
    <source>
        <dbReference type="Pfam" id="PF07624"/>
    </source>
</evidence>
<protein>
    <submittedName>
        <fullName evidence="8">Planctomycete cytochrome C</fullName>
    </submittedName>
</protein>
<feature type="domain" description="DUF1587" evidence="3">
    <location>
        <begin position="130"/>
        <end position="197"/>
    </location>
</feature>
<feature type="domain" description="Cytochrome C Planctomycete-type" evidence="6">
    <location>
        <begin position="46"/>
        <end position="93"/>
    </location>
</feature>
<accession>A0A517NYF8</accession>
<dbReference type="Pfam" id="PF07626">
    <property type="entry name" value="PSD3"/>
    <property type="match status" value="1"/>
</dbReference>
<evidence type="ECO:0000259" key="3">
    <source>
        <dbReference type="Pfam" id="PF07626"/>
    </source>
</evidence>
<evidence type="ECO:0000259" key="5">
    <source>
        <dbReference type="Pfam" id="PF07631"/>
    </source>
</evidence>
<dbReference type="Pfam" id="PF07635">
    <property type="entry name" value="PSCyt1"/>
    <property type="match status" value="1"/>
</dbReference>
<dbReference type="Pfam" id="PF07631">
    <property type="entry name" value="PSD4"/>
    <property type="match status" value="1"/>
</dbReference>
<evidence type="ECO:0000256" key="1">
    <source>
        <dbReference type="SAM" id="SignalP"/>
    </source>
</evidence>
<feature type="chain" id="PRO_5021950053" evidence="1">
    <location>
        <begin position="25"/>
        <end position="1046"/>
    </location>
</feature>
<proteinExistence type="predicted"/>
<dbReference type="InterPro" id="IPR013039">
    <property type="entry name" value="DUF1588"/>
</dbReference>
<sequence length="1046" mass="117645" precursor="true">MSNLKRMVVITLACVIYQCVTADAATPVVDAPAFRSTVQPFFKKHCNACHDADVAEGDLRLDNLAADFSARESSGHWVEVLDRINLDEMPPEGEPRPTENELADVTEWISNNLSQMRRSIQSTGGRVVMRRLSRSEYANTVRDLLNVEFVDGEGPLEDLPPDGSIQGFDRLSRALLVDPSLMQAYIDVGGAVADRAIVFRPPAIPTKTLHFDFVDTRDSAMSYLLQRRAILIDDPFLTVMQSGARTFGKLRHPSTNTEIPVTGRYRIRVRAAADPGKTNAPVFMDLTFGSLGRLARFRVDADRNDPQIYEHEQTFDAAIPGEFGVSIVNGTRFNETTQVVAKAFRDANQLFDDGKPMESLRAKARMRAEGVYGTNMRSGYRPNVIDTKPLPKLHLQWIEVTGPLQPDFPPPSMQAIFPDGIPAVSQRTLETATKAFARLLPRAFRRPTTKAELDAIIGLVKMDLVSGASFQQAMQTGITAMLCSPNFLYLREDASSRPRKLTDMETATRLSYLLWSSKPDDELFRAAASGRLTQTPAEIDRQIDRMLADVRSEGFVDGFARQWLKVDEFNRFQPDDKIFPKFYETEFAGLDQDIVQEPLAFFREVLHNDESLRSFLSSGWLMLNERLATYYDINKVAGNHFRRVPLVKADAWMEQAKLRLRNEPGIGPIHMVGPFTGTSPHSVFDKRYPPEEKVSLDDSIDQLPWKGLRWTQHSDWHDGKIHQVFAKENSAYYLYRKIESKIAQDLTLALGSDDAIKVWVNGDRVLSNYAIRAIEPNQERVTVSLRVGKNDVLIKIVNGDSDGGFYFQAETIAPEIMAALNVAGPQRSQDQRQLLEDTYLAESASAARGGLLGMAGVHLWGADGSRTKPVERGKYLLTVLFNDPPPPPPPNAGEVEPNLNGKQLSVRERLELHREQTTCNHCHRRIDPYGLALENFNAIGQWRVQTDGEKPVNQYWGERAAIDPSGVLPNGTEFRNFLEFKRAILKQERRFYRGFTEKLMMYALGRTIEPTDRPTIDRILSAASKEGMTIRALLTHIAKSEPFLTK</sequence>
<feature type="signal peptide" evidence="1">
    <location>
        <begin position="1"/>
        <end position="24"/>
    </location>
</feature>
<feature type="domain" description="DUF1592" evidence="5">
    <location>
        <begin position="501"/>
        <end position="633"/>
    </location>
</feature>
<dbReference type="RefSeq" id="WP_145419878.1">
    <property type="nucleotide sequence ID" value="NZ_CP036526.1"/>
</dbReference>
<dbReference type="GO" id="GO:0020037">
    <property type="term" value="F:heme binding"/>
    <property type="evidence" value="ECO:0007669"/>
    <property type="project" value="InterPro"/>
</dbReference>
<evidence type="ECO:0000259" key="7">
    <source>
        <dbReference type="Pfam" id="PF07637"/>
    </source>
</evidence>
<feature type="domain" description="DUF1585" evidence="2">
    <location>
        <begin position="970"/>
        <end position="1043"/>
    </location>
</feature>
<dbReference type="EMBL" id="CP036526">
    <property type="protein sequence ID" value="QDT12155.1"/>
    <property type="molecule type" value="Genomic_DNA"/>
</dbReference>
<dbReference type="InterPro" id="IPR013036">
    <property type="entry name" value="DUF1587"/>
</dbReference>
<feature type="domain" description="DUF1595" evidence="7">
    <location>
        <begin position="432"/>
        <end position="492"/>
    </location>
</feature>
<evidence type="ECO:0000313" key="8">
    <source>
        <dbReference type="EMBL" id="QDT12155.1"/>
    </source>
</evidence>
<organism evidence="8 9">
    <name type="scientific">Stieleria marina</name>
    <dbReference type="NCBI Taxonomy" id="1930275"/>
    <lineage>
        <taxon>Bacteria</taxon>
        <taxon>Pseudomonadati</taxon>
        <taxon>Planctomycetota</taxon>
        <taxon>Planctomycetia</taxon>
        <taxon>Pirellulales</taxon>
        <taxon>Pirellulaceae</taxon>
        <taxon>Stieleria</taxon>
    </lineage>
</organism>
<keyword evidence="1" id="KW-0732">Signal</keyword>
<dbReference type="InterPro" id="IPR036909">
    <property type="entry name" value="Cyt_c-like_dom_sf"/>
</dbReference>
<evidence type="ECO:0000259" key="4">
    <source>
        <dbReference type="Pfam" id="PF07627"/>
    </source>
</evidence>
<dbReference type="InterPro" id="IPR011478">
    <property type="entry name" value="DUF1585"/>
</dbReference>
<evidence type="ECO:0000313" key="9">
    <source>
        <dbReference type="Proteomes" id="UP000319817"/>
    </source>
</evidence>
<gene>
    <name evidence="8" type="ORF">K239x_41630</name>
</gene>
<dbReference type="GO" id="GO:0009055">
    <property type="term" value="F:electron transfer activity"/>
    <property type="evidence" value="ECO:0007669"/>
    <property type="project" value="InterPro"/>
</dbReference>
<feature type="domain" description="DUF1588" evidence="4">
    <location>
        <begin position="848"/>
        <end position="945"/>
    </location>
</feature>
<keyword evidence="9" id="KW-1185">Reference proteome</keyword>
<dbReference type="Pfam" id="PF07627">
    <property type="entry name" value="PSCyt3"/>
    <property type="match status" value="1"/>
</dbReference>
<dbReference type="AlphaFoldDB" id="A0A517NYF8"/>
<dbReference type="Proteomes" id="UP000319817">
    <property type="component" value="Chromosome"/>
</dbReference>